<evidence type="ECO:0000313" key="1">
    <source>
        <dbReference type="EMBL" id="PZR32293.1"/>
    </source>
</evidence>
<reference evidence="1 2" key="1">
    <citation type="submission" date="2017-08" db="EMBL/GenBank/DDBJ databases">
        <title>Infants hospitalized years apart are colonized by the same room-sourced microbial strains.</title>
        <authorList>
            <person name="Brooks B."/>
            <person name="Olm M.R."/>
            <person name="Firek B.A."/>
            <person name="Baker R."/>
            <person name="Thomas B.C."/>
            <person name="Morowitz M.J."/>
            <person name="Banfield J.F."/>
        </authorList>
    </citation>
    <scope>NUCLEOTIDE SEQUENCE [LARGE SCALE GENOMIC DNA]</scope>
    <source>
        <strain evidence="1">S2_003_000_R2_4</strain>
    </source>
</reference>
<accession>A0A2W5V329</accession>
<name>A0A2W5V329_9CAUL</name>
<proteinExistence type="predicted"/>
<comment type="caution">
    <text evidence="1">The sequence shown here is derived from an EMBL/GenBank/DDBJ whole genome shotgun (WGS) entry which is preliminary data.</text>
</comment>
<gene>
    <name evidence="1" type="ORF">DI526_17110</name>
</gene>
<dbReference type="Proteomes" id="UP000249393">
    <property type="component" value="Unassembled WGS sequence"/>
</dbReference>
<dbReference type="EMBL" id="QFQZ01000064">
    <property type="protein sequence ID" value="PZR32293.1"/>
    <property type="molecule type" value="Genomic_DNA"/>
</dbReference>
<dbReference type="RefSeq" id="WP_304280637.1">
    <property type="nucleotide sequence ID" value="NZ_QFQZ01000064.1"/>
</dbReference>
<evidence type="ECO:0000313" key="2">
    <source>
        <dbReference type="Proteomes" id="UP000249393"/>
    </source>
</evidence>
<organism evidence="1 2">
    <name type="scientific">Caulobacter segnis</name>
    <dbReference type="NCBI Taxonomy" id="88688"/>
    <lineage>
        <taxon>Bacteria</taxon>
        <taxon>Pseudomonadati</taxon>
        <taxon>Pseudomonadota</taxon>
        <taxon>Alphaproteobacteria</taxon>
        <taxon>Caulobacterales</taxon>
        <taxon>Caulobacteraceae</taxon>
        <taxon>Caulobacter</taxon>
    </lineage>
</organism>
<dbReference type="AlphaFoldDB" id="A0A2W5V329"/>
<sequence>MAYELLLAKKQAVAHLAPAFSAADSVWAENVQFKEMGTKVELQPAQPGYGVPAGVITAEHTELTFTTLLVGSGTAGTAPSWGFLAKAAGWAEEVDAGSVTYTRAPPSDAADTMAFDWSDMTRHHKALDGRGKTDIKLAANQPPRLDWLFRALLVPLVARTPVVDDDADFSDWPTTRPISFDLTTFTLGGVPMVLRDLTMTGADNVKFVDLPNQKGVFHRGSPAYTGSLKCSTPTLATFNPQTKWINGNLLPFTFTHGKTAGSIVTVNGVVQLNDVAWSREDEDDVFTANISLTTAPSLVLT</sequence>
<protein>
    <submittedName>
        <fullName evidence="1">Uncharacterized protein</fullName>
    </submittedName>
</protein>